<keyword evidence="1" id="KW-0472">Membrane</keyword>
<gene>
    <name evidence="2" type="ORF">MSAN_02026100</name>
</gene>
<reference evidence="2" key="1">
    <citation type="submission" date="2020-05" db="EMBL/GenBank/DDBJ databases">
        <title>Mycena genomes resolve the evolution of fungal bioluminescence.</title>
        <authorList>
            <person name="Tsai I.J."/>
        </authorList>
    </citation>
    <scope>NUCLEOTIDE SEQUENCE</scope>
    <source>
        <strain evidence="2">160909Yilan</strain>
    </source>
</reference>
<proteinExistence type="predicted"/>
<dbReference type="AlphaFoldDB" id="A0A8H6XK45"/>
<evidence type="ECO:0000313" key="3">
    <source>
        <dbReference type="Proteomes" id="UP000623467"/>
    </source>
</evidence>
<sequence>MILHELRQYNLHPVLGAHVELLILQKKPRHHLHLQPLRSGAGAGANHNRHHHRPRILVMWLNLHWLTPSVLEMGLKQRHGLVMCSTMTKMQLLPALILTFIFMTTTVMTGNIFRNPPHPH</sequence>
<accession>A0A8H6XK45</accession>
<keyword evidence="1" id="KW-1133">Transmembrane helix</keyword>
<dbReference type="Proteomes" id="UP000623467">
    <property type="component" value="Unassembled WGS sequence"/>
</dbReference>
<protein>
    <submittedName>
        <fullName evidence="2">Uncharacterized protein</fullName>
    </submittedName>
</protein>
<feature type="transmembrane region" description="Helical" evidence="1">
    <location>
        <begin position="92"/>
        <end position="113"/>
    </location>
</feature>
<evidence type="ECO:0000256" key="1">
    <source>
        <dbReference type="SAM" id="Phobius"/>
    </source>
</evidence>
<name>A0A8H6XK45_9AGAR</name>
<comment type="caution">
    <text evidence="2">The sequence shown here is derived from an EMBL/GenBank/DDBJ whole genome shotgun (WGS) entry which is preliminary data.</text>
</comment>
<organism evidence="2 3">
    <name type="scientific">Mycena sanguinolenta</name>
    <dbReference type="NCBI Taxonomy" id="230812"/>
    <lineage>
        <taxon>Eukaryota</taxon>
        <taxon>Fungi</taxon>
        <taxon>Dikarya</taxon>
        <taxon>Basidiomycota</taxon>
        <taxon>Agaricomycotina</taxon>
        <taxon>Agaricomycetes</taxon>
        <taxon>Agaricomycetidae</taxon>
        <taxon>Agaricales</taxon>
        <taxon>Marasmiineae</taxon>
        <taxon>Mycenaceae</taxon>
        <taxon>Mycena</taxon>
    </lineage>
</organism>
<keyword evidence="3" id="KW-1185">Reference proteome</keyword>
<evidence type="ECO:0000313" key="2">
    <source>
        <dbReference type="EMBL" id="KAF7342683.1"/>
    </source>
</evidence>
<dbReference type="EMBL" id="JACAZH010000025">
    <property type="protein sequence ID" value="KAF7342683.1"/>
    <property type="molecule type" value="Genomic_DNA"/>
</dbReference>
<keyword evidence="1" id="KW-0812">Transmembrane</keyword>